<accession>A0A6L5GF65</accession>
<evidence type="ECO:0000313" key="2">
    <source>
        <dbReference type="Proteomes" id="UP000477750"/>
    </source>
</evidence>
<organism evidence="1 2">
    <name type="scientific">Glycomyces albidus</name>
    <dbReference type="NCBI Taxonomy" id="2656774"/>
    <lineage>
        <taxon>Bacteria</taxon>
        <taxon>Bacillati</taxon>
        <taxon>Actinomycetota</taxon>
        <taxon>Actinomycetes</taxon>
        <taxon>Glycomycetales</taxon>
        <taxon>Glycomycetaceae</taxon>
        <taxon>Glycomyces</taxon>
    </lineage>
</organism>
<comment type="caution">
    <text evidence="1">The sequence shown here is derived from an EMBL/GenBank/DDBJ whole genome shotgun (WGS) entry which is preliminary data.</text>
</comment>
<gene>
    <name evidence="1" type="ORF">GFD30_22480</name>
</gene>
<proteinExistence type="predicted"/>
<name>A0A6L5GF65_9ACTN</name>
<sequence>MEGLVEILRHRLQQPPRIVQQLQQHRDCLTGSLHLGVAYLGQALVDRCQLIAQAPHFDFEPVLRPFRVADQIEQVVLLADQPVVLGFQVPPQRSRQRALLAQRLVDGSL</sequence>
<dbReference type="RefSeq" id="WP_153027410.1">
    <property type="nucleotide sequence ID" value="NZ_WIAO01000040.1"/>
</dbReference>
<dbReference type="EMBL" id="WIAO01000040">
    <property type="protein sequence ID" value="MQM28307.1"/>
    <property type="molecule type" value="Genomic_DNA"/>
</dbReference>
<reference evidence="1 2" key="1">
    <citation type="submission" date="2019-10" db="EMBL/GenBank/DDBJ databases">
        <title>Glycomyces albidus sp. nov., a novel actinomycete isolated from rhizosphere soil of wheat (Triticum aestivum L.).</title>
        <authorList>
            <person name="Qian L."/>
        </authorList>
    </citation>
    <scope>NUCLEOTIDE SEQUENCE [LARGE SCALE GENOMIC DNA]</scope>
    <source>
        <strain evidence="1 2">NEAU-7082</strain>
    </source>
</reference>
<dbReference type="AlphaFoldDB" id="A0A6L5GF65"/>
<evidence type="ECO:0000313" key="1">
    <source>
        <dbReference type="EMBL" id="MQM28307.1"/>
    </source>
</evidence>
<keyword evidence="2" id="KW-1185">Reference proteome</keyword>
<protein>
    <submittedName>
        <fullName evidence="1">Uncharacterized protein</fullName>
    </submittedName>
</protein>
<dbReference type="Proteomes" id="UP000477750">
    <property type="component" value="Unassembled WGS sequence"/>
</dbReference>